<dbReference type="KEGG" id="cuh:BJN34_19220"/>
<gene>
    <name evidence="1" type="ORF">BJN34_19220</name>
</gene>
<dbReference type="Proteomes" id="UP000189627">
    <property type="component" value="Chromosome 1"/>
</dbReference>
<reference evidence="2" key="1">
    <citation type="submission" date="2017-02" db="EMBL/GenBank/DDBJ databases">
        <title>Complete genome sequence of Cupriavidus necator strain NH9, a 3-chlorobenzoate degrader.</title>
        <authorList>
            <person name="Moriuchi R."/>
            <person name="Dohra H."/>
            <person name="Ogawa N."/>
        </authorList>
    </citation>
    <scope>NUCLEOTIDE SEQUENCE [LARGE SCALE GENOMIC DNA]</scope>
    <source>
        <strain evidence="2">NH9</strain>
    </source>
</reference>
<evidence type="ECO:0000313" key="2">
    <source>
        <dbReference type="Proteomes" id="UP000189627"/>
    </source>
</evidence>
<protein>
    <submittedName>
        <fullName evidence="1">Uncharacterized protein</fullName>
    </submittedName>
</protein>
<evidence type="ECO:0000313" key="1">
    <source>
        <dbReference type="EMBL" id="AQV96007.1"/>
    </source>
</evidence>
<name>A0A1U9UUA2_CUPNE</name>
<proteinExistence type="predicted"/>
<dbReference type="EMBL" id="CP017757">
    <property type="protein sequence ID" value="AQV96007.1"/>
    <property type="molecule type" value="Genomic_DNA"/>
</dbReference>
<dbReference type="AlphaFoldDB" id="A0A1U9UUA2"/>
<sequence>MILSPVMVGISLESILFPQAGWDKQKGDQLIRYLEYAISPWKPARTVGGRTPGYAIGYMV</sequence>
<accession>A0A1U9UUA2</accession>
<organism evidence="1 2">
    <name type="scientific">Cupriavidus necator</name>
    <name type="common">Alcaligenes eutrophus</name>
    <name type="synonym">Ralstonia eutropha</name>
    <dbReference type="NCBI Taxonomy" id="106590"/>
    <lineage>
        <taxon>Bacteria</taxon>
        <taxon>Pseudomonadati</taxon>
        <taxon>Pseudomonadota</taxon>
        <taxon>Betaproteobacteria</taxon>
        <taxon>Burkholderiales</taxon>
        <taxon>Burkholderiaceae</taxon>
        <taxon>Cupriavidus</taxon>
    </lineage>
</organism>